<accession>A0A832T5C9</accession>
<dbReference type="Proteomes" id="UP000619545">
    <property type="component" value="Unassembled WGS sequence"/>
</dbReference>
<proteinExistence type="predicted"/>
<gene>
    <name evidence="2" type="ORF">HA336_00975</name>
</gene>
<evidence type="ECO:0000256" key="1">
    <source>
        <dbReference type="SAM" id="Phobius"/>
    </source>
</evidence>
<feature type="transmembrane region" description="Helical" evidence="1">
    <location>
        <begin position="68"/>
        <end position="89"/>
    </location>
</feature>
<comment type="caution">
    <text evidence="2">The sequence shown here is derived from an EMBL/GenBank/DDBJ whole genome shotgun (WGS) entry which is preliminary data.</text>
</comment>
<dbReference type="AlphaFoldDB" id="A0A832T5C9"/>
<reference evidence="2" key="1">
    <citation type="journal article" date="2020" name="bioRxiv">
        <title>A rank-normalized archaeal taxonomy based on genome phylogeny resolves widespread incomplete and uneven classifications.</title>
        <authorList>
            <person name="Rinke C."/>
            <person name="Chuvochina M."/>
            <person name="Mussig A.J."/>
            <person name="Chaumeil P.-A."/>
            <person name="Waite D.W."/>
            <person name="Whitman W.B."/>
            <person name="Parks D.H."/>
            <person name="Hugenholtz P."/>
        </authorList>
    </citation>
    <scope>NUCLEOTIDE SEQUENCE</scope>
    <source>
        <strain evidence="2">UBA8853</strain>
    </source>
</reference>
<evidence type="ECO:0000313" key="2">
    <source>
        <dbReference type="EMBL" id="HII69789.1"/>
    </source>
</evidence>
<keyword evidence="1" id="KW-0812">Transmembrane</keyword>
<organism evidence="2 3">
    <name type="scientific">Methanopyrus kandleri</name>
    <dbReference type="NCBI Taxonomy" id="2320"/>
    <lineage>
        <taxon>Archaea</taxon>
        <taxon>Methanobacteriati</taxon>
        <taxon>Methanobacteriota</taxon>
        <taxon>Methanomada group</taxon>
        <taxon>Methanopyri</taxon>
        <taxon>Methanopyrales</taxon>
        <taxon>Methanopyraceae</taxon>
        <taxon>Methanopyrus</taxon>
    </lineage>
</organism>
<dbReference type="EMBL" id="DUJS01000001">
    <property type="protein sequence ID" value="HII69789.1"/>
    <property type="molecule type" value="Genomic_DNA"/>
</dbReference>
<sequence length="215" mass="23545">MGHSVVLALSIIFVVALCPCHAGSWSVDPEIVEHPWLWNRYVVSKYHDPVERSKVVGLREELLDYRKARVTVVFLCTGVWVIGIALLLVKNRRAPKEALTEHFFRLASPLGFAGLAIVIASIGEFNALLALSKGEGYRVAVETIRAYGVYGPAVIALLAIAVILVTVSRRAPKVDLPFLPKTGLPLSRVSAIIAWTSVLLTSALIISYTVELFSR</sequence>
<dbReference type="RefSeq" id="WP_011019519.1">
    <property type="nucleotide sequence ID" value="NZ_DUJS01000001.1"/>
</dbReference>
<dbReference type="GeneID" id="1477252"/>
<feature type="transmembrane region" description="Helical" evidence="1">
    <location>
        <begin position="110"/>
        <end position="129"/>
    </location>
</feature>
<feature type="transmembrane region" description="Helical" evidence="1">
    <location>
        <begin position="149"/>
        <end position="168"/>
    </location>
</feature>
<keyword evidence="1" id="KW-0472">Membrane</keyword>
<feature type="transmembrane region" description="Helical" evidence="1">
    <location>
        <begin position="189"/>
        <end position="210"/>
    </location>
</feature>
<evidence type="ECO:0000313" key="3">
    <source>
        <dbReference type="Proteomes" id="UP000619545"/>
    </source>
</evidence>
<protein>
    <submittedName>
        <fullName evidence="2">Uncharacterized protein</fullName>
    </submittedName>
</protein>
<name>A0A832T5C9_9EURY</name>
<keyword evidence="1" id="KW-1133">Transmembrane helix</keyword>